<dbReference type="EMBL" id="JABMIG020000136">
    <property type="protein sequence ID" value="KAL3789741.1"/>
    <property type="molecule type" value="Genomic_DNA"/>
</dbReference>
<feature type="transmembrane region" description="Helical" evidence="8">
    <location>
        <begin position="468"/>
        <end position="487"/>
    </location>
</feature>
<evidence type="ECO:0000313" key="10">
    <source>
        <dbReference type="Proteomes" id="UP001516023"/>
    </source>
</evidence>
<dbReference type="Pfam" id="PF00474">
    <property type="entry name" value="SSF"/>
    <property type="match status" value="1"/>
</dbReference>
<keyword evidence="4 8" id="KW-0812">Transmembrane</keyword>
<evidence type="ECO:0000256" key="2">
    <source>
        <dbReference type="ARBA" id="ARBA00006434"/>
    </source>
</evidence>
<feature type="transmembrane region" description="Helical" evidence="8">
    <location>
        <begin position="215"/>
        <end position="233"/>
    </location>
</feature>
<proteinExistence type="inferred from homology"/>
<keyword evidence="5 8" id="KW-1133">Transmembrane helix</keyword>
<keyword evidence="6 8" id="KW-0472">Membrane</keyword>
<evidence type="ECO:0000256" key="3">
    <source>
        <dbReference type="ARBA" id="ARBA00022448"/>
    </source>
</evidence>
<name>A0ABD3PRB6_9STRA</name>
<evidence type="ECO:0000256" key="8">
    <source>
        <dbReference type="SAM" id="Phobius"/>
    </source>
</evidence>
<protein>
    <submittedName>
        <fullName evidence="9">Uncharacterized protein</fullName>
    </submittedName>
</protein>
<gene>
    <name evidence="9" type="ORF">HJC23_006734</name>
</gene>
<feature type="transmembrane region" description="Helical" evidence="8">
    <location>
        <begin position="522"/>
        <end position="540"/>
    </location>
</feature>
<feature type="transmembrane region" description="Helical" evidence="8">
    <location>
        <begin position="365"/>
        <end position="391"/>
    </location>
</feature>
<feature type="transmembrane region" description="Helical" evidence="8">
    <location>
        <begin position="626"/>
        <end position="646"/>
    </location>
</feature>
<dbReference type="GO" id="GO:0016020">
    <property type="term" value="C:membrane"/>
    <property type="evidence" value="ECO:0007669"/>
    <property type="project" value="UniProtKB-SubCell"/>
</dbReference>
<evidence type="ECO:0000313" key="9">
    <source>
        <dbReference type="EMBL" id="KAL3789741.1"/>
    </source>
</evidence>
<dbReference type="InterPro" id="IPR038377">
    <property type="entry name" value="Na/Glc_symporter_sf"/>
</dbReference>
<dbReference type="InterPro" id="IPR001734">
    <property type="entry name" value="Na/solute_symporter"/>
</dbReference>
<evidence type="ECO:0000256" key="5">
    <source>
        <dbReference type="ARBA" id="ARBA00022989"/>
    </source>
</evidence>
<evidence type="ECO:0000256" key="1">
    <source>
        <dbReference type="ARBA" id="ARBA00004141"/>
    </source>
</evidence>
<comment type="caution">
    <text evidence="9">The sequence shown here is derived from an EMBL/GenBank/DDBJ whole genome shotgun (WGS) entry which is preliminary data.</text>
</comment>
<keyword evidence="10" id="KW-1185">Reference proteome</keyword>
<feature type="transmembrane region" description="Helical" evidence="8">
    <location>
        <begin position="177"/>
        <end position="203"/>
    </location>
</feature>
<keyword evidence="3" id="KW-0813">Transport</keyword>
<evidence type="ECO:0000256" key="4">
    <source>
        <dbReference type="ARBA" id="ARBA00022692"/>
    </source>
</evidence>
<comment type="subcellular location">
    <subcellularLocation>
        <location evidence="1">Membrane</location>
        <topology evidence="1">Multi-pass membrane protein</topology>
    </subcellularLocation>
</comment>
<sequence length="738" mass="79462">MAHPLCGANTTLQFSSVIKNMAEPAFSCPVDPCPPTFDEFAGSTSYFGGQPPLSQTVGYLVVIGFGALFSVFTTAVVYVDKLFAGNANATSEHFNTAGRTVKTGLTASVIVSQWTWAATLLQSSNVAWNYGVSGPFWYASGATIQVLLFGVLAISLKDIAPSAHTMCEIVRARWGKSAHITFLIFAFLANIIVTSMLLLGGAATVQALTGVRYELASFLIPWGVILYTSAGGLKATFMASYFHTMIIFAVLLAMITVVYIKVYSSDQIYNYLAQTVSYTPEECELIWSEDGTAETSFYTNDAGVKQYACGSVPGNNGGSYLTMLSSDGLMFGIINIVGNFGTVFVDQSYWQSAIAARPESAAKGYLLGGICWFAIPFSLATSLGLTSTALMLPINKDEAGSGLVPPAVADYLMGTAGSALVLVMLFMAIVSTGSAESIAVSSLVAYDIYREYINPEATGQQILWVSRVVIVVFGIFMGLFAIALNAMGLNLGWVYLFMGVVIGSAVIPLWNLMTWRKASGKGAVIAAWGGFALAVIGWLVGAKIQSGSVTVANLGTNEVMLSGNLIAILSSGIIHYVYSAFIDPQDFDFATLDDNIHLVEQDLRGLGDEINKDDIRRSKRWIIRRGYLLTFILILVWPILSVPAGVFTQEYFAFWVLVSIAWGFAAAITISVLPLVESQSELGAVFNGMWNYMRGVEGTMRHADEMEVAAPPAKTLDVEPVKPQAELPFHDQLDHEEA</sequence>
<feature type="transmembrane region" description="Helical" evidence="8">
    <location>
        <begin position="240"/>
        <end position="260"/>
    </location>
</feature>
<feature type="transmembrane region" description="Helical" evidence="8">
    <location>
        <begin position="57"/>
        <end position="79"/>
    </location>
</feature>
<reference evidence="9 10" key="1">
    <citation type="journal article" date="2020" name="G3 (Bethesda)">
        <title>Improved Reference Genome for Cyclotella cryptica CCMP332, a Model for Cell Wall Morphogenesis, Salinity Adaptation, and Lipid Production in Diatoms (Bacillariophyta).</title>
        <authorList>
            <person name="Roberts W.R."/>
            <person name="Downey K.M."/>
            <person name="Ruck E.C."/>
            <person name="Traller J.C."/>
            <person name="Alverson A.J."/>
        </authorList>
    </citation>
    <scope>NUCLEOTIDE SEQUENCE [LARGE SCALE GENOMIC DNA]</scope>
    <source>
        <strain evidence="9 10">CCMP332</strain>
    </source>
</reference>
<dbReference type="CDD" id="cd11476">
    <property type="entry name" value="SLC5sbd_DUR3"/>
    <property type="match status" value="1"/>
</dbReference>
<dbReference type="Gene3D" id="1.20.1730.10">
    <property type="entry name" value="Sodium/glucose cotransporter"/>
    <property type="match status" value="1"/>
</dbReference>
<feature type="transmembrane region" description="Helical" evidence="8">
    <location>
        <begin position="560"/>
        <end position="578"/>
    </location>
</feature>
<dbReference type="AlphaFoldDB" id="A0ABD3PRB6"/>
<comment type="similarity">
    <text evidence="2 7">Belongs to the sodium:solute symporter (SSF) (TC 2.A.21) family.</text>
</comment>
<feature type="transmembrane region" description="Helical" evidence="8">
    <location>
        <begin position="652"/>
        <end position="676"/>
    </location>
</feature>
<feature type="transmembrane region" description="Helical" evidence="8">
    <location>
        <begin position="136"/>
        <end position="156"/>
    </location>
</feature>
<feature type="transmembrane region" description="Helical" evidence="8">
    <location>
        <begin position="493"/>
        <end position="510"/>
    </location>
</feature>
<dbReference type="PROSITE" id="PS50283">
    <property type="entry name" value="NA_SOLUT_SYMP_3"/>
    <property type="match status" value="1"/>
</dbReference>
<accession>A0ABD3PRB6</accession>
<dbReference type="PANTHER" id="PTHR46154">
    <property type="match status" value="1"/>
</dbReference>
<dbReference type="Proteomes" id="UP001516023">
    <property type="component" value="Unassembled WGS sequence"/>
</dbReference>
<evidence type="ECO:0000256" key="6">
    <source>
        <dbReference type="ARBA" id="ARBA00023136"/>
    </source>
</evidence>
<evidence type="ECO:0000256" key="7">
    <source>
        <dbReference type="RuleBase" id="RU362091"/>
    </source>
</evidence>
<feature type="transmembrane region" description="Helical" evidence="8">
    <location>
        <begin position="328"/>
        <end position="345"/>
    </location>
</feature>
<organism evidence="9 10">
    <name type="scientific">Cyclotella cryptica</name>
    <dbReference type="NCBI Taxonomy" id="29204"/>
    <lineage>
        <taxon>Eukaryota</taxon>
        <taxon>Sar</taxon>
        <taxon>Stramenopiles</taxon>
        <taxon>Ochrophyta</taxon>
        <taxon>Bacillariophyta</taxon>
        <taxon>Coscinodiscophyceae</taxon>
        <taxon>Thalassiosirophycidae</taxon>
        <taxon>Stephanodiscales</taxon>
        <taxon>Stephanodiscaceae</taxon>
        <taxon>Cyclotella</taxon>
    </lineage>
</organism>
<dbReference type="PANTHER" id="PTHR46154:SF4">
    <property type="entry name" value="UREA ACTIVE TRANSPORTER"/>
    <property type="match status" value="1"/>
</dbReference>
<dbReference type="InterPro" id="IPR031155">
    <property type="entry name" value="DUR"/>
</dbReference>